<reference evidence="17" key="1">
    <citation type="submission" date="2021-01" db="EMBL/GenBank/DDBJ databases">
        <title>Whole genome shotgun sequence of Sphaerisporangium rufum NBRC 109079.</title>
        <authorList>
            <person name="Komaki H."/>
            <person name="Tamura T."/>
        </authorList>
    </citation>
    <scope>NUCLEOTIDE SEQUENCE</scope>
    <source>
        <strain evidence="17">NBRC 109079</strain>
    </source>
</reference>
<comment type="subcellular location">
    <subcellularLocation>
        <location evidence="1">Endomembrane system</location>
        <topology evidence="1">Multi-pass membrane protein</topology>
    </subcellularLocation>
</comment>
<dbReference type="PRINTS" id="PR00120">
    <property type="entry name" value="HATPASE"/>
</dbReference>
<keyword evidence="5 16" id="KW-0812">Transmembrane</keyword>
<keyword evidence="9" id="KW-0067">ATP-binding</keyword>
<comment type="similarity">
    <text evidence="2">Belongs to the cation transport ATPase (P-type) (TC 3.A.3) family. Type IB subfamily.</text>
</comment>
<dbReference type="GO" id="GO:0046872">
    <property type="term" value="F:metal ion binding"/>
    <property type="evidence" value="ECO:0007669"/>
    <property type="project" value="UniProtKB-KW"/>
</dbReference>
<dbReference type="AlphaFoldDB" id="A0A919V1M3"/>
<feature type="transmembrane region" description="Helical" evidence="16">
    <location>
        <begin position="402"/>
        <end position="421"/>
    </location>
</feature>
<keyword evidence="10" id="KW-1278">Translocase</keyword>
<dbReference type="InterPro" id="IPR023299">
    <property type="entry name" value="ATPase_P-typ_cyto_dom_N"/>
</dbReference>
<dbReference type="GO" id="GO:0012505">
    <property type="term" value="C:endomembrane system"/>
    <property type="evidence" value="ECO:0007669"/>
    <property type="project" value="UniProtKB-SubCell"/>
</dbReference>
<evidence type="ECO:0000256" key="1">
    <source>
        <dbReference type="ARBA" id="ARBA00004127"/>
    </source>
</evidence>
<keyword evidence="6" id="KW-0479">Metal-binding</keyword>
<dbReference type="SFLD" id="SFLDG00002">
    <property type="entry name" value="C1.7:_P-type_atpase_like"/>
    <property type="match status" value="1"/>
</dbReference>
<evidence type="ECO:0000256" key="11">
    <source>
        <dbReference type="ARBA" id="ARBA00022989"/>
    </source>
</evidence>
<accession>A0A919V1M3</accession>
<keyword evidence="4" id="KW-0813">Transport</keyword>
<evidence type="ECO:0000256" key="3">
    <source>
        <dbReference type="ARBA" id="ARBA00012517"/>
    </source>
</evidence>
<evidence type="ECO:0000256" key="14">
    <source>
        <dbReference type="ARBA" id="ARBA00023136"/>
    </source>
</evidence>
<dbReference type="SUPFAM" id="SSF81665">
    <property type="entry name" value="Calcium ATPase, transmembrane domain M"/>
    <property type="match status" value="1"/>
</dbReference>
<dbReference type="Pfam" id="PF00702">
    <property type="entry name" value="Hydrolase"/>
    <property type="match status" value="1"/>
</dbReference>
<keyword evidence="8" id="KW-0187">Copper transport</keyword>
<dbReference type="FunFam" id="3.40.50.1000:FF:000144">
    <property type="entry name" value="copper-transporting ATPase 1 isoform X2"/>
    <property type="match status" value="1"/>
</dbReference>
<evidence type="ECO:0000256" key="12">
    <source>
        <dbReference type="ARBA" id="ARBA00023008"/>
    </source>
</evidence>
<dbReference type="EMBL" id="BOOU01000044">
    <property type="protein sequence ID" value="GII78013.1"/>
    <property type="molecule type" value="Genomic_DNA"/>
</dbReference>
<dbReference type="PROSITE" id="PS00154">
    <property type="entry name" value="ATPASE_E1_E2"/>
    <property type="match status" value="1"/>
</dbReference>
<evidence type="ECO:0000256" key="4">
    <source>
        <dbReference type="ARBA" id="ARBA00022448"/>
    </source>
</evidence>
<dbReference type="Gene3D" id="3.40.50.1000">
    <property type="entry name" value="HAD superfamily/HAD-like"/>
    <property type="match status" value="1"/>
</dbReference>
<evidence type="ECO:0000256" key="8">
    <source>
        <dbReference type="ARBA" id="ARBA00022796"/>
    </source>
</evidence>
<comment type="catalytic activity">
    <reaction evidence="15">
        <text>Cu(+)(in) + ATP + H2O = Cu(+)(out) + ADP + phosphate + H(+)</text>
        <dbReference type="Rhea" id="RHEA:25792"/>
        <dbReference type="ChEBI" id="CHEBI:15377"/>
        <dbReference type="ChEBI" id="CHEBI:15378"/>
        <dbReference type="ChEBI" id="CHEBI:30616"/>
        <dbReference type="ChEBI" id="CHEBI:43474"/>
        <dbReference type="ChEBI" id="CHEBI:49552"/>
        <dbReference type="ChEBI" id="CHEBI:456216"/>
        <dbReference type="EC" id="7.2.2.8"/>
    </reaction>
</comment>
<gene>
    <name evidence="17" type="ORF">Sru01_29950</name>
</gene>
<evidence type="ECO:0000313" key="17">
    <source>
        <dbReference type="EMBL" id="GII78013.1"/>
    </source>
</evidence>
<dbReference type="EC" id="7.2.2.8" evidence="3"/>
<dbReference type="Proteomes" id="UP000655287">
    <property type="component" value="Unassembled WGS sequence"/>
</dbReference>
<organism evidence="17 18">
    <name type="scientific">Sphaerisporangium rufum</name>
    <dbReference type="NCBI Taxonomy" id="1381558"/>
    <lineage>
        <taxon>Bacteria</taxon>
        <taxon>Bacillati</taxon>
        <taxon>Actinomycetota</taxon>
        <taxon>Actinomycetes</taxon>
        <taxon>Streptosporangiales</taxon>
        <taxon>Streptosporangiaceae</taxon>
        <taxon>Sphaerisporangium</taxon>
    </lineage>
</organism>
<dbReference type="GO" id="GO:0016887">
    <property type="term" value="F:ATP hydrolysis activity"/>
    <property type="evidence" value="ECO:0007669"/>
    <property type="project" value="InterPro"/>
</dbReference>
<dbReference type="InterPro" id="IPR023298">
    <property type="entry name" value="ATPase_P-typ_TM_dom_sf"/>
</dbReference>
<dbReference type="GO" id="GO:0016020">
    <property type="term" value="C:membrane"/>
    <property type="evidence" value="ECO:0007669"/>
    <property type="project" value="InterPro"/>
</dbReference>
<dbReference type="SFLD" id="SFLDS00003">
    <property type="entry name" value="Haloacid_Dehalogenase"/>
    <property type="match status" value="1"/>
</dbReference>
<dbReference type="InterPro" id="IPR044492">
    <property type="entry name" value="P_typ_ATPase_HD_dom"/>
</dbReference>
<feature type="transmembrane region" description="Helical" evidence="16">
    <location>
        <begin position="316"/>
        <end position="340"/>
    </location>
</feature>
<evidence type="ECO:0000313" key="18">
    <source>
        <dbReference type="Proteomes" id="UP000655287"/>
    </source>
</evidence>
<dbReference type="InterPro" id="IPR036412">
    <property type="entry name" value="HAD-like_sf"/>
</dbReference>
<name>A0A919V1M3_9ACTN</name>
<evidence type="ECO:0000256" key="16">
    <source>
        <dbReference type="SAM" id="Phobius"/>
    </source>
</evidence>
<keyword evidence="7" id="KW-0547">Nucleotide-binding</keyword>
<evidence type="ECO:0000256" key="10">
    <source>
        <dbReference type="ARBA" id="ARBA00022967"/>
    </source>
</evidence>
<protein>
    <recommendedName>
        <fullName evidence="3">P-type Cu(+) transporter</fullName>
        <ecNumber evidence="3">7.2.2.8</ecNumber>
    </recommendedName>
</protein>
<keyword evidence="11 16" id="KW-1133">Transmembrane helix</keyword>
<sequence length="512" mass="53903">MQDAAGIDVLCVDKTGTITCNRLTVTAVTARPPYRDTDVLAWAAAASDAATQDPIDLAILHADNSHTPDQAERTAFVPFDPATKRSEATLHAGGGFLRVAKGAPQVIADLAAEALNPNLGTLAASGARVLAIAISSDGRSWHQAGLVALADRPRPEAGELVHQLTDLGVRVVMVTGDSLATAQAIATRVGITGTACTAGALREHQADLSALGVVAEVLPEDKHRLVRGLQAAGHVVGMTGDGVNDAPALRQAEVGIAVAAATDVAKSDVAKSAAGVVLPQEGLIGIVGLIKESRRTYQRSLTYALNVSVKKLEVPVLLAVSVFAWHQFVFTPLLMALLLLGNDVVSMAIVTDRAQASRRPDRWDVRKIIIGATVVATPLLAASIGVLWIGRDLWPRIDLDHLRTLIFVTLVASSQLSIYLVRTRNHAWMSAPGRWLLTASALALTGTLMAPLLPIALVAALAAVLAGALAADLIKVQVFKALGLHRLWRFDGNAPADSARTPFPPLRPPHDW</sequence>
<dbReference type="GO" id="GO:0005524">
    <property type="term" value="F:ATP binding"/>
    <property type="evidence" value="ECO:0007669"/>
    <property type="project" value="UniProtKB-KW"/>
</dbReference>
<dbReference type="Gene3D" id="3.40.1110.10">
    <property type="entry name" value="Calcium-transporting ATPase, cytoplasmic domain N"/>
    <property type="match status" value="1"/>
</dbReference>
<keyword evidence="14 16" id="KW-0472">Membrane</keyword>
<feature type="transmembrane region" description="Helical" evidence="16">
    <location>
        <begin position="368"/>
        <end position="390"/>
    </location>
</feature>
<dbReference type="PRINTS" id="PR00119">
    <property type="entry name" value="CATATPASE"/>
</dbReference>
<dbReference type="PANTHER" id="PTHR42861">
    <property type="entry name" value="CALCIUM-TRANSPORTING ATPASE"/>
    <property type="match status" value="1"/>
</dbReference>
<evidence type="ECO:0000256" key="9">
    <source>
        <dbReference type="ARBA" id="ARBA00022840"/>
    </source>
</evidence>
<evidence type="ECO:0000256" key="5">
    <source>
        <dbReference type="ARBA" id="ARBA00022692"/>
    </source>
</evidence>
<dbReference type="InterPro" id="IPR023214">
    <property type="entry name" value="HAD_sf"/>
</dbReference>
<keyword evidence="18" id="KW-1185">Reference proteome</keyword>
<comment type="caution">
    <text evidence="17">The sequence shown here is derived from an EMBL/GenBank/DDBJ whole genome shotgun (WGS) entry which is preliminary data.</text>
</comment>
<dbReference type="NCBIfam" id="TIGR01494">
    <property type="entry name" value="ATPase_P-type"/>
    <property type="match status" value="2"/>
</dbReference>
<keyword evidence="13" id="KW-0406">Ion transport</keyword>
<evidence type="ECO:0000256" key="6">
    <source>
        <dbReference type="ARBA" id="ARBA00022723"/>
    </source>
</evidence>
<evidence type="ECO:0000256" key="15">
    <source>
        <dbReference type="ARBA" id="ARBA00049289"/>
    </source>
</evidence>
<dbReference type="SUPFAM" id="SSF56784">
    <property type="entry name" value="HAD-like"/>
    <property type="match status" value="1"/>
</dbReference>
<dbReference type="InterPro" id="IPR001757">
    <property type="entry name" value="P_typ_ATPase"/>
</dbReference>
<evidence type="ECO:0000256" key="13">
    <source>
        <dbReference type="ARBA" id="ARBA00023065"/>
    </source>
</evidence>
<keyword evidence="12" id="KW-0186">Copper</keyword>
<evidence type="ECO:0000256" key="2">
    <source>
        <dbReference type="ARBA" id="ARBA00006024"/>
    </source>
</evidence>
<dbReference type="GO" id="GO:0140581">
    <property type="term" value="F:P-type monovalent copper transporter activity"/>
    <property type="evidence" value="ECO:0007669"/>
    <property type="project" value="UniProtKB-EC"/>
</dbReference>
<dbReference type="InterPro" id="IPR018303">
    <property type="entry name" value="ATPase_P-typ_P_site"/>
</dbReference>
<evidence type="ECO:0000256" key="7">
    <source>
        <dbReference type="ARBA" id="ARBA00022741"/>
    </source>
</evidence>
<dbReference type="SFLD" id="SFLDF00027">
    <property type="entry name" value="p-type_atpase"/>
    <property type="match status" value="1"/>
</dbReference>
<proteinExistence type="inferred from homology"/>